<evidence type="ECO:0000313" key="4">
    <source>
        <dbReference type="EMBL" id="TXD86619.1"/>
    </source>
</evidence>
<dbReference type="EMBL" id="VORO01000062">
    <property type="protein sequence ID" value="TXD86416.1"/>
    <property type="molecule type" value="Genomic_DNA"/>
</dbReference>
<comment type="caution">
    <text evidence="1">The sequence shown here is derived from an EMBL/GenBank/DDBJ whole genome shotgun (WGS) entry which is preliminary data.</text>
</comment>
<gene>
    <name evidence="4" type="ORF">ESY86_19690</name>
    <name evidence="3" type="ORF">ESY86_19990</name>
    <name evidence="2" type="ORF">ESY86_20255</name>
    <name evidence="1" type="ORF">ESY86_20345</name>
</gene>
<sequence length="52" mass="6198">MKYISGKDRRQTCLFPVSLEDSIDQFNSVRAIDQFVEQLDLEKLGFRRDFIE</sequence>
<protein>
    <submittedName>
        <fullName evidence="1">IS1182 family transposase</fullName>
    </submittedName>
</protein>
<dbReference type="EMBL" id="VORO01000053">
    <property type="protein sequence ID" value="TXD86533.1"/>
    <property type="molecule type" value="Genomic_DNA"/>
</dbReference>
<dbReference type="EMBL" id="VORO01000066">
    <property type="protein sequence ID" value="TXD86382.1"/>
    <property type="molecule type" value="Genomic_DNA"/>
</dbReference>
<keyword evidence="5" id="KW-1185">Reference proteome</keyword>
<proteinExistence type="predicted"/>
<evidence type="ECO:0000313" key="1">
    <source>
        <dbReference type="EMBL" id="TXD86382.1"/>
    </source>
</evidence>
<feature type="non-terminal residue" evidence="1">
    <location>
        <position position="52"/>
    </location>
</feature>
<evidence type="ECO:0000313" key="2">
    <source>
        <dbReference type="EMBL" id="TXD86416.1"/>
    </source>
</evidence>
<name>A0A5C6ZA43_9FLAO</name>
<reference evidence="1 5" key="1">
    <citation type="submission" date="2019-08" db="EMBL/GenBank/DDBJ databases">
        <title>Genomes of Subsaximicrobium wynnwilliamsii strains.</title>
        <authorList>
            <person name="Bowman J.P."/>
        </authorList>
    </citation>
    <scope>NUCLEOTIDE SEQUENCE [LARGE SCALE GENOMIC DNA]</scope>
    <source>
        <strain evidence="1 5">2-80-2</strain>
    </source>
</reference>
<evidence type="ECO:0000313" key="5">
    <source>
        <dbReference type="Proteomes" id="UP000321578"/>
    </source>
</evidence>
<accession>A0A5C6ZA43</accession>
<evidence type="ECO:0000313" key="3">
    <source>
        <dbReference type="EMBL" id="TXD86533.1"/>
    </source>
</evidence>
<dbReference type="EMBL" id="VORO01000046">
    <property type="protein sequence ID" value="TXD86619.1"/>
    <property type="molecule type" value="Genomic_DNA"/>
</dbReference>
<dbReference type="AlphaFoldDB" id="A0A5C6ZA43"/>
<organism evidence="1 5">
    <name type="scientific">Subsaximicrobium wynnwilliamsii</name>
    <dbReference type="NCBI Taxonomy" id="291179"/>
    <lineage>
        <taxon>Bacteria</taxon>
        <taxon>Pseudomonadati</taxon>
        <taxon>Bacteroidota</taxon>
        <taxon>Flavobacteriia</taxon>
        <taxon>Flavobacteriales</taxon>
        <taxon>Flavobacteriaceae</taxon>
        <taxon>Subsaximicrobium</taxon>
    </lineage>
</organism>
<dbReference type="Proteomes" id="UP000321578">
    <property type="component" value="Unassembled WGS sequence"/>
</dbReference>